<gene>
    <name evidence="1" type="ORF">C9J52_01970</name>
</gene>
<evidence type="ECO:0000313" key="2">
    <source>
        <dbReference type="Proteomes" id="UP000241190"/>
    </source>
</evidence>
<name>A0ABX5GX00_9GAMM</name>
<evidence type="ECO:0000313" key="1">
    <source>
        <dbReference type="EMBL" id="PSW99575.1"/>
    </source>
</evidence>
<dbReference type="RefSeq" id="WP_045036200.1">
    <property type="nucleotide sequence ID" value="NZ_JZSR01000006.1"/>
</dbReference>
<proteinExistence type="predicted"/>
<sequence length="62" mass="7150">MTRPPELELISKSVIAENNIKLALPVIIQNYKAYFATKEKLIGLQNIITTYNQEIKNDYPKN</sequence>
<accession>A0ABX5GX00</accession>
<organism evidence="1 2">
    <name type="scientific">Photobacterium iliopiscarium</name>
    <dbReference type="NCBI Taxonomy" id="56192"/>
    <lineage>
        <taxon>Bacteria</taxon>
        <taxon>Pseudomonadati</taxon>
        <taxon>Pseudomonadota</taxon>
        <taxon>Gammaproteobacteria</taxon>
        <taxon>Vibrionales</taxon>
        <taxon>Vibrionaceae</taxon>
        <taxon>Photobacterium</taxon>
    </lineage>
</organism>
<comment type="caution">
    <text evidence="1">The sequence shown here is derived from an EMBL/GenBank/DDBJ whole genome shotgun (WGS) entry which is preliminary data.</text>
</comment>
<keyword evidence="2" id="KW-1185">Reference proteome</keyword>
<protein>
    <submittedName>
        <fullName evidence="1">Uncharacterized protein</fullName>
    </submittedName>
</protein>
<reference evidence="1 2" key="1">
    <citation type="submission" date="2018-03" db="EMBL/GenBank/DDBJ databases">
        <title>Whole genome sequencing of Histamine producing bacteria.</title>
        <authorList>
            <person name="Butler K."/>
        </authorList>
    </citation>
    <scope>NUCLEOTIDE SEQUENCE [LARGE SCALE GENOMIC DNA]</scope>
    <source>
        <strain evidence="1 2">ATCC 51761</strain>
    </source>
</reference>
<dbReference type="Proteomes" id="UP000241190">
    <property type="component" value="Unassembled WGS sequence"/>
</dbReference>
<dbReference type="EMBL" id="PYOP01000002">
    <property type="protein sequence ID" value="PSW99575.1"/>
    <property type="molecule type" value="Genomic_DNA"/>
</dbReference>